<gene>
    <name evidence="2" type="ORF">B7R77_09865</name>
</gene>
<evidence type="ECO:0000313" key="3">
    <source>
        <dbReference type="Proteomes" id="UP000216164"/>
    </source>
</evidence>
<sequence>MSTQFKFATYNALVEAGKQASQETRELELYLQRTSSHGSKKRSDDRTSGHRTSQFVKAKKDAKVIA</sequence>
<organism evidence="2 3">
    <name type="scientific">Ralstonia solanacearum K60</name>
    <dbReference type="NCBI Taxonomy" id="1091042"/>
    <lineage>
        <taxon>Bacteria</taxon>
        <taxon>Pseudomonadati</taxon>
        <taxon>Pseudomonadota</taxon>
        <taxon>Betaproteobacteria</taxon>
        <taxon>Burkholderiales</taxon>
        <taxon>Burkholderiaceae</taxon>
        <taxon>Ralstonia</taxon>
        <taxon>Ralstonia solanacearum species complex</taxon>
    </lineage>
</organism>
<comment type="caution">
    <text evidence="2">The sequence shown here is derived from an EMBL/GenBank/DDBJ whole genome shotgun (WGS) entry which is preliminary data.</text>
</comment>
<proteinExistence type="predicted"/>
<dbReference type="EMBL" id="NCTK01000001">
    <property type="protein sequence ID" value="OYQ13531.1"/>
    <property type="molecule type" value="Genomic_DNA"/>
</dbReference>
<dbReference type="RefSeq" id="WP_003270480.1">
    <property type="nucleotide sequence ID" value="NZ_NCTK01000001.1"/>
</dbReference>
<accession>A0AAP7ZNI3</accession>
<reference evidence="2 3" key="1">
    <citation type="submission" date="2017-04" db="EMBL/GenBank/DDBJ databases">
        <title>Genome Announcement: Closed genomes of Ralstonia solanacearum strains K60, UW551, and UW700.</title>
        <authorList>
            <person name="Hayes M."/>
            <person name="Macintyre A.M."/>
            <person name="Allen C."/>
        </authorList>
    </citation>
    <scope>NUCLEOTIDE SEQUENCE [LARGE SCALE GENOMIC DNA]</scope>
    <source>
        <strain evidence="2 3">UW25</strain>
    </source>
</reference>
<feature type="region of interest" description="Disordered" evidence="1">
    <location>
        <begin position="32"/>
        <end position="66"/>
    </location>
</feature>
<dbReference type="Proteomes" id="UP000216164">
    <property type="component" value="Unassembled WGS sequence"/>
</dbReference>
<evidence type="ECO:0000313" key="2">
    <source>
        <dbReference type="EMBL" id="OYQ13531.1"/>
    </source>
</evidence>
<protein>
    <submittedName>
        <fullName evidence="2">Uncharacterized protein</fullName>
    </submittedName>
</protein>
<evidence type="ECO:0000256" key="1">
    <source>
        <dbReference type="SAM" id="MobiDB-lite"/>
    </source>
</evidence>
<dbReference type="AlphaFoldDB" id="A0AAP7ZNI3"/>
<name>A0AAP7ZNI3_RALSL</name>